<evidence type="ECO:0000256" key="7">
    <source>
        <dbReference type="ARBA" id="ARBA00022692"/>
    </source>
</evidence>
<dbReference type="HOGENOM" id="CLU_029243_1_1_4"/>
<dbReference type="EMBL" id="CP004885">
    <property type="protein sequence ID" value="AGX86991.1"/>
    <property type="molecule type" value="Genomic_DNA"/>
</dbReference>
<feature type="transmembrane region" description="Helical" evidence="21">
    <location>
        <begin position="218"/>
        <end position="237"/>
    </location>
</feature>
<dbReference type="GO" id="GO:0032153">
    <property type="term" value="C:cell division site"/>
    <property type="evidence" value="ECO:0007669"/>
    <property type="project" value="TreeGrafter"/>
</dbReference>
<evidence type="ECO:0000256" key="21">
    <source>
        <dbReference type="SAM" id="Phobius"/>
    </source>
</evidence>
<keyword evidence="8" id="KW-0133">Cell shape</keyword>
<feature type="transmembrane region" description="Helical" evidence="21">
    <location>
        <begin position="373"/>
        <end position="394"/>
    </location>
</feature>
<dbReference type="GO" id="GO:0008360">
    <property type="term" value="P:regulation of cell shape"/>
    <property type="evidence" value="ECO:0007669"/>
    <property type="project" value="UniProtKB-KW"/>
</dbReference>
<evidence type="ECO:0000256" key="19">
    <source>
        <dbReference type="ARBA" id="ARBA00044770"/>
    </source>
</evidence>
<feature type="transmembrane region" description="Helical" evidence="21">
    <location>
        <begin position="32"/>
        <end position="54"/>
    </location>
</feature>
<keyword evidence="5" id="KW-0328">Glycosyltransferase</keyword>
<evidence type="ECO:0000256" key="15">
    <source>
        <dbReference type="ARBA" id="ARBA00033270"/>
    </source>
</evidence>
<evidence type="ECO:0000256" key="13">
    <source>
        <dbReference type="ARBA" id="ARBA00023316"/>
    </source>
</evidence>
<evidence type="ECO:0000256" key="12">
    <source>
        <dbReference type="ARBA" id="ARBA00023306"/>
    </source>
</evidence>
<evidence type="ECO:0000256" key="3">
    <source>
        <dbReference type="ARBA" id="ARBA00022475"/>
    </source>
</evidence>
<feature type="transmembrane region" description="Helical" evidence="21">
    <location>
        <begin position="170"/>
        <end position="190"/>
    </location>
</feature>
<proteinExistence type="inferred from homology"/>
<dbReference type="InterPro" id="IPR013437">
    <property type="entry name" value="FtsW"/>
</dbReference>
<dbReference type="EC" id="2.4.99.28" evidence="19"/>
<keyword evidence="6" id="KW-0808">Transferase</keyword>
<evidence type="ECO:0000256" key="9">
    <source>
        <dbReference type="ARBA" id="ARBA00022984"/>
    </source>
</evidence>
<feature type="transmembrane region" description="Helical" evidence="21">
    <location>
        <begin position="74"/>
        <end position="91"/>
    </location>
</feature>
<evidence type="ECO:0000256" key="6">
    <source>
        <dbReference type="ARBA" id="ARBA00022679"/>
    </source>
</evidence>
<dbReference type="GO" id="GO:0051301">
    <property type="term" value="P:cell division"/>
    <property type="evidence" value="ECO:0007669"/>
    <property type="project" value="UniProtKB-KW"/>
</dbReference>
<dbReference type="PANTHER" id="PTHR30474:SF2">
    <property type="entry name" value="PEPTIDOGLYCAN GLYCOSYLTRANSFERASE FTSW-RELATED"/>
    <property type="match status" value="1"/>
</dbReference>
<keyword evidence="7 21" id="KW-0812">Transmembrane</keyword>
<keyword evidence="10 21" id="KW-1133">Transmembrane helix</keyword>
<evidence type="ECO:0000256" key="18">
    <source>
        <dbReference type="ARBA" id="ARBA00041418"/>
    </source>
</evidence>
<evidence type="ECO:0000256" key="4">
    <source>
        <dbReference type="ARBA" id="ARBA00022618"/>
    </source>
</evidence>
<dbReference type="GO" id="GO:0015648">
    <property type="term" value="F:lipid-linked peptidoglycan transporter activity"/>
    <property type="evidence" value="ECO:0007669"/>
    <property type="project" value="TreeGrafter"/>
</dbReference>
<dbReference type="RefSeq" id="WP_022771811.1">
    <property type="nucleotide sequence ID" value="NC_022576.1"/>
</dbReference>
<dbReference type="InterPro" id="IPR018365">
    <property type="entry name" value="Cell_cycle_FtsW-rel_CS"/>
</dbReference>
<comment type="similarity">
    <text evidence="16">Belongs to the SEDS family. FtsW subfamily.</text>
</comment>
<evidence type="ECO:0000256" key="20">
    <source>
        <dbReference type="ARBA" id="ARBA00049902"/>
    </source>
</evidence>
<evidence type="ECO:0000256" key="8">
    <source>
        <dbReference type="ARBA" id="ARBA00022960"/>
    </source>
</evidence>
<dbReference type="STRING" id="946483.Cenrod_0888"/>
<comment type="pathway">
    <text evidence="2">Cell wall biogenesis; peptidoglycan biosynthesis.</text>
</comment>
<evidence type="ECO:0000256" key="11">
    <source>
        <dbReference type="ARBA" id="ARBA00023136"/>
    </source>
</evidence>
<protein>
    <recommendedName>
        <fullName evidence="17">Probable peptidoglycan glycosyltransferase FtsW</fullName>
        <ecNumber evidence="19">2.4.99.28</ecNumber>
    </recommendedName>
    <alternativeName>
        <fullName evidence="18">Cell division protein FtsW</fullName>
    </alternativeName>
    <alternativeName>
        <fullName evidence="15">Cell wall polymerase</fullName>
    </alternativeName>
    <alternativeName>
        <fullName evidence="14">Peptidoglycan polymerase</fullName>
    </alternativeName>
</protein>
<evidence type="ECO:0000256" key="16">
    <source>
        <dbReference type="ARBA" id="ARBA00038053"/>
    </source>
</evidence>
<dbReference type="InterPro" id="IPR001182">
    <property type="entry name" value="FtsW/RodA"/>
</dbReference>
<feature type="transmembrane region" description="Helical" evidence="21">
    <location>
        <begin position="257"/>
        <end position="276"/>
    </location>
</feature>
<keyword evidence="13" id="KW-0961">Cell wall biogenesis/degradation</keyword>
<name>U5N655_9BURK</name>
<keyword evidence="3" id="KW-1003">Cell membrane</keyword>
<feature type="transmembrane region" description="Helical" evidence="21">
    <location>
        <begin position="195"/>
        <end position="212"/>
    </location>
</feature>
<dbReference type="Pfam" id="PF01098">
    <property type="entry name" value="FTSW_RODA_SPOVE"/>
    <property type="match status" value="1"/>
</dbReference>
<dbReference type="PATRIC" id="fig|946483.4.peg.889"/>
<dbReference type="KEGG" id="cbx:Cenrod_0888"/>
<comment type="catalytic activity">
    <reaction evidence="20">
        <text>[GlcNAc-(1-&gt;4)-Mur2Ac(oyl-L-Ala-gamma-D-Glu-L-Lys-D-Ala-D-Ala)](n)-di-trans,octa-cis-undecaprenyl diphosphate + beta-D-GlcNAc-(1-&gt;4)-Mur2Ac(oyl-L-Ala-gamma-D-Glu-L-Lys-D-Ala-D-Ala)-di-trans,octa-cis-undecaprenyl diphosphate = [GlcNAc-(1-&gt;4)-Mur2Ac(oyl-L-Ala-gamma-D-Glu-L-Lys-D-Ala-D-Ala)](n+1)-di-trans,octa-cis-undecaprenyl diphosphate + di-trans,octa-cis-undecaprenyl diphosphate + H(+)</text>
        <dbReference type="Rhea" id="RHEA:23708"/>
        <dbReference type="Rhea" id="RHEA-COMP:9602"/>
        <dbReference type="Rhea" id="RHEA-COMP:9603"/>
        <dbReference type="ChEBI" id="CHEBI:15378"/>
        <dbReference type="ChEBI" id="CHEBI:58405"/>
        <dbReference type="ChEBI" id="CHEBI:60033"/>
        <dbReference type="ChEBI" id="CHEBI:78435"/>
        <dbReference type="EC" id="2.4.99.28"/>
    </reaction>
</comment>
<evidence type="ECO:0000313" key="22">
    <source>
        <dbReference type="EMBL" id="AGX86991.1"/>
    </source>
</evidence>
<comment type="subcellular location">
    <subcellularLocation>
        <location evidence="1">Cell membrane</location>
        <topology evidence="1">Multi-pass membrane protein</topology>
    </subcellularLocation>
</comment>
<dbReference type="PROSITE" id="PS00428">
    <property type="entry name" value="FTSW_RODA_SPOVE"/>
    <property type="match status" value="1"/>
</dbReference>
<evidence type="ECO:0000256" key="1">
    <source>
        <dbReference type="ARBA" id="ARBA00004651"/>
    </source>
</evidence>
<gene>
    <name evidence="22" type="primary">ftsW</name>
    <name evidence="22" type="ORF">Cenrod_0888</name>
</gene>
<keyword evidence="12" id="KW-0131">Cell cycle</keyword>
<dbReference type="GO" id="GO:0005886">
    <property type="term" value="C:plasma membrane"/>
    <property type="evidence" value="ECO:0007669"/>
    <property type="project" value="UniProtKB-SubCell"/>
</dbReference>
<dbReference type="Proteomes" id="UP000017184">
    <property type="component" value="Chromosome"/>
</dbReference>
<dbReference type="PANTHER" id="PTHR30474">
    <property type="entry name" value="CELL CYCLE PROTEIN"/>
    <property type="match status" value="1"/>
</dbReference>
<feature type="transmembrane region" description="Helical" evidence="21">
    <location>
        <begin position="296"/>
        <end position="324"/>
    </location>
</feature>
<evidence type="ECO:0000256" key="5">
    <source>
        <dbReference type="ARBA" id="ARBA00022676"/>
    </source>
</evidence>
<dbReference type="GO" id="GO:0071555">
    <property type="term" value="P:cell wall organization"/>
    <property type="evidence" value="ECO:0007669"/>
    <property type="project" value="UniProtKB-KW"/>
</dbReference>
<dbReference type="GO" id="GO:0008955">
    <property type="term" value="F:peptidoglycan glycosyltransferase activity"/>
    <property type="evidence" value="ECO:0007669"/>
    <property type="project" value="UniProtKB-EC"/>
</dbReference>
<feature type="transmembrane region" description="Helical" evidence="21">
    <location>
        <begin position="98"/>
        <end position="118"/>
    </location>
</feature>
<sequence>MSAAVTMARGGMWKRRLQEEIRATMPQGLDALLFWAVVLIASWGLVMVYSASVAMPMSNKFASLSQYHYLQRHAAWLMLGTVAALVAYRIPTEMWEQWTRLLLVLSILMLLLVLIPGIGREAKGATRWINLGGLGVQPSEFAKLSVLLFCAQHMVRNGAVEGTGLQGLRASLHAVMPVGIVLTIMGGLLLCEPDLGALVVIVAIAVGVVFLGGIRPSLILLALGIVGIVVTLAIMKVDWRLGRFLAFLNPVEAMKEYGYQLVMSLIAVSRGGYLGVGLGNGVEKFAWLPEPHTDFLFAILAEETGFMGVVLLVLFFAVVVWRIVRIGDKAVRLRRPFAGLVAMGIGVWFGFQTLFNMGVVLGLLPTKGLTLPLMSYGGSAMFGNLLALGIVFRIDGENRGLRKGEGRR</sequence>
<organism evidence="22 23">
    <name type="scientific">Candidatus Symbiobacter mobilis CR</name>
    <dbReference type="NCBI Taxonomy" id="946483"/>
    <lineage>
        <taxon>Bacteria</taxon>
        <taxon>Pseudomonadati</taxon>
        <taxon>Pseudomonadota</taxon>
        <taxon>Betaproteobacteria</taxon>
        <taxon>Burkholderiales</taxon>
        <taxon>Comamonadaceae</taxon>
    </lineage>
</organism>
<feature type="transmembrane region" description="Helical" evidence="21">
    <location>
        <begin position="336"/>
        <end position="361"/>
    </location>
</feature>
<evidence type="ECO:0000313" key="23">
    <source>
        <dbReference type="Proteomes" id="UP000017184"/>
    </source>
</evidence>
<dbReference type="eggNOG" id="COG0772">
    <property type="taxonomic scope" value="Bacteria"/>
</dbReference>
<accession>U5N655</accession>
<evidence type="ECO:0000256" key="17">
    <source>
        <dbReference type="ARBA" id="ARBA00041185"/>
    </source>
</evidence>
<dbReference type="NCBIfam" id="TIGR02614">
    <property type="entry name" value="ftsW"/>
    <property type="match status" value="1"/>
</dbReference>
<keyword evidence="23" id="KW-1185">Reference proteome</keyword>
<keyword evidence="9" id="KW-0573">Peptidoglycan synthesis</keyword>
<evidence type="ECO:0000256" key="2">
    <source>
        <dbReference type="ARBA" id="ARBA00004752"/>
    </source>
</evidence>
<dbReference type="GO" id="GO:0009252">
    <property type="term" value="P:peptidoglycan biosynthetic process"/>
    <property type="evidence" value="ECO:0007669"/>
    <property type="project" value="UniProtKB-KW"/>
</dbReference>
<evidence type="ECO:0000256" key="14">
    <source>
        <dbReference type="ARBA" id="ARBA00032370"/>
    </source>
</evidence>
<dbReference type="AlphaFoldDB" id="U5N655"/>
<evidence type="ECO:0000256" key="10">
    <source>
        <dbReference type="ARBA" id="ARBA00022989"/>
    </source>
</evidence>
<keyword evidence="11 21" id="KW-0472">Membrane</keyword>
<keyword evidence="4 22" id="KW-0132">Cell division</keyword>
<reference evidence="22 23" key="1">
    <citation type="journal article" date="2013" name="Genome Biol.">
        <title>Genomic analysis reveals key aspects of prokaryotic symbiosis in the phototrophic consortium "Chlorochromatium aggregatum".</title>
        <authorList>
            <person name="Liu Z."/>
            <person name="Muller J."/>
            <person name="Li T."/>
            <person name="Alvey R.M."/>
            <person name="Vogl K."/>
            <person name="Frigaard N.U."/>
            <person name="Rockwell N.C."/>
            <person name="Boyd E.S."/>
            <person name="Tomsho L.P."/>
            <person name="Schuster S.C."/>
            <person name="Henke P."/>
            <person name="Rohde M."/>
            <person name="Overmann J."/>
            <person name="Bryant D.A."/>
        </authorList>
    </citation>
    <scope>NUCLEOTIDE SEQUENCE [LARGE SCALE GENOMIC DNA]</scope>
    <source>
        <strain evidence="22">CR</strain>
    </source>
</reference>